<protein>
    <submittedName>
        <fullName evidence="2">Uncharacterized protein</fullName>
    </submittedName>
</protein>
<name>A0A2T5ILV5_9LACT</name>
<reference evidence="2 3" key="1">
    <citation type="submission" date="2018-04" db="EMBL/GenBank/DDBJ databases">
        <title>Genomic Encyclopedia of Archaeal and Bacterial Type Strains, Phase II (KMG-II): from individual species to whole genera.</title>
        <authorList>
            <person name="Goeker M."/>
        </authorList>
    </citation>
    <scope>NUCLEOTIDE SEQUENCE [LARGE SCALE GENOMIC DNA]</scope>
    <source>
        <strain evidence="2 3">DSM 18806</strain>
    </source>
</reference>
<dbReference type="AlphaFoldDB" id="A0A2T5ILV5"/>
<keyword evidence="3" id="KW-1185">Reference proteome</keyword>
<organism evidence="2 3">
    <name type="scientific">Trichococcus patagoniensis</name>
    <dbReference type="NCBI Taxonomy" id="382641"/>
    <lineage>
        <taxon>Bacteria</taxon>
        <taxon>Bacillati</taxon>
        <taxon>Bacillota</taxon>
        <taxon>Bacilli</taxon>
        <taxon>Lactobacillales</taxon>
        <taxon>Carnobacteriaceae</taxon>
        <taxon>Trichococcus</taxon>
    </lineage>
</organism>
<comment type="caution">
    <text evidence="2">The sequence shown here is derived from an EMBL/GenBank/DDBJ whole genome shotgun (WGS) entry which is preliminary data.</text>
</comment>
<evidence type="ECO:0000256" key="1">
    <source>
        <dbReference type="SAM" id="MobiDB-lite"/>
    </source>
</evidence>
<dbReference type="EMBL" id="QAOM01000007">
    <property type="protein sequence ID" value="PTQ84770.1"/>
    <property type="molecule type" value="Genomic_DNA"/>
</dbReference>
<feature type="region of interest" description="Disordered" evidence="1">
    <location>
        <begin position="92"/>
        <end position="111"/>
    </location>
</feature>
<evidence type="ECO:0000313" key="2">
    <source>
        <dbReference type="EMBL" id="PTQ84770.1"/>
    </source>
</evidence>
<sequence length="111" mass="12889">MKLPGYTKRRALTLPEEEHNKMMGQFQEKVFELGFTMKCKNGVYGIYLEGMRAYSLHKRSYKYNRHLYAKQTTDDRLDLLEIVLYNYFGPGGKGSSLITPKKAGDQNEVIE</sequence>
<proteinExistence type="predicted"/>
<gene>
    <name evidence="2" type="ORF">C8U37_107138</name>
</gene>
<evidence type="ECO:0000313" key="3">
    <source>
        <dbReference type="Proteomes" id="UP000244161"/>
    </source>
</evidence>
<dbReference type="Proteomes" id="UP000244161">
    <property type="component" value="Unassembled WGS sequence"/>
</dbReference>
<accession>A0A2T5ILV5</accession>